<dbReference type="InterPro" id="IPR031248">
    <property type="entry name" value="RNF213"/>
</dbReference>
<evidence type="ECO:0000256" key="4">
    <source>
        <dbReference type="ARBA" id="ARBA00022771"/>
    </source>
</evidence>
<evidence type="ECO:0000259" key="8">
    <source>
        <dbReference type="PROSITE" id="PS50089"/>
    </source>
</evidence>
<evidence type="ECO:0000313" key="11">
    <source>
        <dbReference type="Proteomes" id="UP000683360"/>
    </source>
</evidence>
<protein>
    <submittedName>
        <fullName evidence="10">RNF213</fullName>
        <ecNumber evidence="10">2.3.2.27</ecNumber>
    </submittedName>
</protein>
<evidence type="ECO:0000259" key="9">
    <source>
        <dbReference type="PROSITE" id="PS51981"/>
    </source>
</evidence>
<dbReference type="InterPro" id="IPR046439">
    <property type="entry name" value="ZF_RZ_dom"/>
</dbReference>
<keyword evidence="10" id="KW-0808">Transferase</keyword>
<dbReference type="PANTHER" id="PTHR22605">
    <property type="entry name" value="RZ-TYPE DOMAIN-CONTAINING PROTEIN"/>
    <property type="match status" value="1"/>
</dbReference>
<dbReference type="GO" id="GO:0061630">
    <property type="term" value="F:ubiquitin protein ligase activity"/>
    <property type="evidence" value="ECO:0007669"/>
    <property type="project" value="UniProtKB-EC"/>
</dbReference>
<feature type="domain" description="RZ-type" evidence="9">
    <location>
        <begin position="667"/>
        <end position="747"/>
    </location>
</feature>
<feature type="domain" description="RING-type" evidence="8">
    <location>
        <begin position="185"/>
        <end position="232"/>
    </location>
</feature>
<dbReference type="Proteomes" id="UP000683360">
    <property type="component" value="Unassembled WGS sequence"/>
</dbReference>
<reference evidence="10" key="1">
    <citation type="submission" date="2021-03" db="EMBL/GenBank/DDBJ databases">
        <authorList>
            <person name="Bekaert M."/>
        </authorList>
    </citation>
    <scope>NUCLEOTIDE SEQUENCE</scope>
</reference>
<evidence type="ECO:0000313" key="10">
    <source>
        <dbReference type="EMBL" id="CAG2216930.1"/>
    </source>
</evidence>
<keyword evidence="4 7" id="KW-0863">Zinc-finger</keyword>
<evidence type="ECO:0000256" key="3">
    <source>
        <dbReference type="ARBA" id="ARBA00022723"/>
    </source>
</evidence>
<accession>A0A8S3S995</accession>
<dbReference type="Gene3D" id="3.30.40.10">
    <property type="entry name" value="Zinc/RING finger domain, C3HC4 (zinc finger)"/>
    <property type="match status" value="1"/>
</dbReference>
<dbReference type="Pfam" id="PF20173">
    <property type="entry name" value="ZnF_RZ-type"/>
    <property type="match status" value="1"/>
</dbReference>
<proteinExistence type="predicted"/>
<evidence type="ECO:0000256" key="1">
    <source>
        <dbReference type="ARBA" id="ARBA00004496"/>
    </source>
</evidence>
<comment type="subcellular location">
    <subcellularLocation>
        <location evidence="1">Cytoplasm</location>
    </subcellularLocation>
</comment>
<evidence type="ECO:0000256" key="2">
    <source>
        <dbReference type="ARBA" id="ARBA00022490"/>
    </source>
</evidence>
<gene>
    <name evidence="10" type="ORF">MEDL_30598</name>
</gene>
<name>A0A8S3S995_MYTED</name>
<keyword evidence="6" id="KW-0391">Immunity</keyword>
<evidence type="ECO:0000256" key="5">
    <source>
        <dbReference type="ARBA" id="ARBA00022833"/>
    </source>
</evidence>
<dbReference type="GO" id="GO:0008270">
    <property type="term" value="F:zinc ion binding"/>
    <property type="evidence" value="ECO:0007669"/>
    <property type="project" value="UniProtKB-KW"/>
</dbReference>
<dbReference type="GO" id="GO:0002376">
    <property type="term" value="P:immune system process"/>
    <property type="evidence" value="ECO:0007669"/>
    <property type="project" value="UniProtKB-KW"/>
</dbReference>
<dbReference type="SMART" id="SM00184">
    <property type="entry name" value="RING"/>
    <property type="match status" value="1"/>
</dbReference>
<dbReference type="InterPro" id="IPR013083">
    <property type="entry name" value="Znf_RING/FYVE/PHD"/>
</dbReference>
<organism evidence="10 11">
    <name type="scientific">Mytilus edulis</name>
    <name type="common">Blue mussel</name>
    <dbReference type="NCBI Taxonomy" id="6550"/>
    <lineage>
        <taxon>Eukaryota</taxon>
        <taxon>Metazoa</taxon>
        <taxon>Spiralia</taxon>
        <taxon>Lophotrochozoa</taxon>
        <taxon>Mollusca</taxon>
        <taxon>Bivalvia</taxon>
        <taxon>Autobranchia</taxon>
        <taxon>Pteriomorphia</taxon>
        <taxon>Mytilida</taxon>
        <taxon>Mytiloidea</taxon>
        <taxon>Mytilidae</taxon>
        <taxon>Mytilinae</taxon>
        <taxon>Mytilus</taxon>
    </lineage>
</organism>
<dbReference type="PROSITE" id="PS50089">
    <property type="entry name" value="ZF_RING_2"/>
    <property type="match status" value="1"/>
</dbReference>
<sequence length="1281" mass="147472">MAYPVRSEAEQLNICENIMVGCRQIIQGEVGRLFPALVGCHAATTSVLASEISQTSSITLSPPSKDALNTSSCRKQWIRVLCDYRPVVERIFGFFRENEQGHDFSPRCTQAILTSRYLWTRAIVLKLFIEHVCTDNSEVKRCMPLWVMLKTKADMKTLESLEKVEMFLKSCNKEVSSRIFGQQKCAHCEEPYTGRQETQPSPPVTLPCNHTICRRCFNETIISPDVICPTCDQPFLKDFQPVEADQSKNVLAYQDFRRRCNNFFMEVISQLCFAEGTPPSNDIVNKLLSYITVQTKKGQEVTKQLTIFDDCIDSTPVVRSFLLQHLMQTSGPEVHQHLENYFTRALSLIDPTTSDQSHSLCHLVLQCMEDSWHQRYSEENKELIQAATEMLRNSCKKIQLDADHLLENMEHLSQTRFSLSVAANLMYKSFIEKTVRLDTKLKRLFEAVGKLCEECGSNWPRRYFIKYLCRCYGTDCYQTIRTGCDMAMKRWINLPELQGNKKEECHDRFIVCGEGYTQMREAFVKAALNEDNKKIVNLLQTKKNKWKTEVRFLLVVYREFTMNFLYEEAQQQFSQKVKQFLKRTLMNCNKIQNKELIRDLLTNSVWRHDADKNITPALDLGQQGLCCLLLHCMVLFRGIPEKQTWLSPLVNIANNPELMMESYFPTMPQDDLDLIKEALLASRPADGSENPVFHRCPNGHLYLIGDCGRPTIVATCKAQNCGLEIGGQSHVLKAGNIKDQGVDTTDTGHILGRAKYRNLAPFPERSLNPVNCAVMKLLLHMAMYVGANNNAQAICRSIKPDIEENDVPSYLLSHIQKDLRSISTVLGKSVENVLILIHYLLAEIMNSRTQARIGERAEDDICLLKDKRSRETWEDNFNKRYIVPVLEKSEEILNTVNNRIVNDKRLGSDPLLQLLYETDKPAEILGTEYLSENPSVWQFRERISVDHLMQTFIKSQQNCPVLQQFLDEEHFLRALRFVPGIIRLQKMLIQKYNRRLDRTEALGLTMDKILMEFQDTRSSEIQSCWNDFKQAWESIHQSLEGYGIYDSLPKVNVKDLSAAHLISYHPDRDLLPMVLANCDYSFEVGQGTKVEYNFTNLERQLMDRFLFTKSVVLLKEIDTVVYRSETTNAVVFIQLRDRIKQEKISAPVLSQIQKDLNQKPFPELCDTMDKLDIAISFLKSVGSDPESSLSDFMVNILKIDDSLVSQKAQHSCKCKHIQSLWMTLALEKTKLLENNNKVEQLDYLSQMIFDCLLLTINIPQKDEESVDMSKVGYVFVHEIYV</sequence>
<keyword evidence="10" id="KW-0012">Acyltransferase</keyword>
<dbReference type="PANTHER" id="PTHR22605:SF16">
    <property type="entry name" value="E3 UBIQUITIN-PROTEIN LIGASE RNF213"/>
    <property type="match status" value="1"/>
</dbReference>
<keyword evidence="3" id="KW-0479">Metal-binding</keyword>
<dbReference type="EC" id="2.3.2.27" evidence="10"/>
<keyword evidence="2" id="KW-0963">Cytoplasm</keyword>
<dbReference type="SUPFAM" id="SSF57850">
    <property type="entry name" value="RING/U-box"/>
    <property type="match status" value="1"/>
</dbReference>
<keyword evidence="5" id="KW-0862">Zinc</keyword>
<dbReference type="PROSITE" id="PS51981">
    <property type="entry name" value="ZF_RZ"/>
    <property type="match status" value="1"/>
</dbReference>
<comment type="caution">
    <text evidence="10">The sequence shown here is derived from an EMBL/GenBank/DDBJ whole genome shotgun (WGS) entry which is preliminary data.</text>
</comment>
<keyword evidence="11" id="KW-1185">Reference proteome</keyword>
<evidence type="ECO:0000256" key="6">
    <source>
        <dbReference type="ARBA" id="ARBA00022859"/>
    </source>
</evidence>
<dbReference type="GO" id="GO:0005737">
    <property type="term" value="C:cytoplasm"/>
    <property type="evidence" value="ECO:0007669"/>
    <property type="project" value="UniProtKB-SubCell"/>
</dbReference>
<dbReference type="EMBL" id="CAJPWZ010001496">
    <property type="protein sequence ID" value="CAG2216930.1"/>
    <property type="molecule type" value="Genomic_DNA"/>
</dbReference>
<evidence type="ECO:0000256" key="7">
    <source>
        <dbReference type="PROSITE-ProRule" id="PRU00175"/>
    </source>
</evidence>
<dbReference type="OrthoDB" id="6147936at2759"/>
<dbReference type="InterPro" id="IPR001841">
    <property type="entry name" value="Znf_RING"/>
</dbReference>
<dbReference type="GO" id="GO:0016887">
    <property type="term" value="F:ATP hydrolysis activity"/>
    <property type="evidence" value="ECO:0007669"/>
    <property type="project" value="InterPro"/>
</dbReference>